<organism evidence="2 3">
    <name type="scientific">Duganella radicis</name>
    <dbReference type="NCBI Taxonomy" id="551988"/>
    <lineage>
        <taxon>Bacteria</taxon>
        <taxon>Pseudomonadati</taxon>
        <taxon>Pseudomonadota</taxon>
        <taxon>Betaproteobacteria</taxon>
        <taxon>Burkholderiales</taxon>
        <taxon>Oxalobacteraceae</taxon>
        <taxon>Telluria group</taxon>
        <taxon>Duganella</taxon>
    </lineage>
</organism>
<evidence type="ECO:0000313" key="3">
    <source>
        <dbReference type="Proteomes" id="UP000475582"/>
    </source>
</evidence>
<dbReference type="Gene3D" id="3.30.2310.20">
    <property type="entry name" value="RelE-like"/>
    <property type="match status" value="1"/>
</dbReference>
<dbReference type="Pfam" id="PF05016">
    <property type="entry name" value="ParE_toxin"/>
    <property type="match status" value="1"/>
</dbReference>
<protein>
    <submittedName>
        <fullName evidence="2">Type II toxin-antitoxin system RelE/ParE family toxin</fullName>
    </submittedName>
</protein>
<dbReference type="EMBL" id="WNKY01000011">
    <property type="protein sequence ID" value="MTV38450.1"/>
    <property type="molecule type" value="Genomic_DNA"/>
</dbReference>
<dbReference type="RefSeq" id="WP_155463946.1">
    <property type="nucleotide sequence ID" value="NZ_WNKY01000011.1"/>
</dbReference>
<dbReference type="Proteomes" id="UP000475582">
    <property type="component" value="Unassembled WGS sequence"/>
</dbReference>
<gene>
    <name evidence="2" type="ORF">GM676_12765</name>
</gene>
<dbReference type="InterPro" id="IPR035093">
    <property type="entry name" value="RelE/ParE_toxin_dom_sf"/>
</dbReference>
<dbReference type="OrthoDB" id="278204at2"/>
<dbReference type="InterPro" id="IPR007712">
    <property type="entry name" value="RelE/ParE_toxin"/>
</dbReference>
<comment type="caution">
    <text evidence="2">The sequence shown here is derived from an EMBL/GenBank/DDBJ whole genome shotgun (WGS) entry which is preliminary data.</text>
</comment>
<sequence>MNLIIAPAALAELQDAADFYAAHGGLNLAQAFITEFERVANLVQSNPLLGATYQRKWHRYFLSKFPFTLVYQIRADELVILAVAHNRRRPGYWKKRR</sequence>
<accession>A0A6L6PHC1</accession>
<proteinExistence type="predicted"/>
<evidence type="ECO:0000313" key="2">
    <source>
        <dbReference type="EMBL" id="MTV38450.1"/>
    </source>
</evidence>
<keyword evidence="3" id="KW-1185">Reference proteome</keyword>
<reference evidence="2 3" key="1">
    <citation type="submission" date="2019-11" db="EMBL/GenBank/DDBJ databases">
        <title>Type strains purchased from KCTC, JCM and DSMZ.</title>
        <authorList>
            <person name="Lu H."/>
        </authorList>
    </citation>
    <scope>NUCLEOTIDE SEQUENCE [LARGE SCALE GENOMIC DNA]</scope>
    <source>
        <strain evidence="2 3">KCTC 22382</strain>
    </source>
</reference>
<dbReference type="AlphaFoldDB" id="A0A6L6PHC1"/>
<name>A0A6L6PHC1_9BURK</name>
<evidence type="ECO:0000256" key="1">
    <source>
        <dbReference type="ARBA" id="ARBA00022649"/>
    </source>
</evidence>
<keyword evidence="1" id="KW-1277">Toxin-antitoxin system</keyword>